<protein>
    <submittedName>
        <fullName evidence="2">AAA family ATPase</fullName>
    </submittedName>
</protein>
<dbReference type="RefSeq" id="WP_408084851.1">
    <property type="nucleotide sequence ID" value="NZ_JBELPZ010000008.1"/>
</dbReference>
<dbReference type="InterPro" id="IPR027417">
    <property type="entry name" value="P-loop_NTPase"/>
</dbReference>
<dbReference type="EMBL" id="JBELPZ010000008">
    <property type="protein sequence ID" value="MFL9844597.1"/>
    <property type="molecule type" value="Genomic_DNA"/>
</dbReference>
<organism evidence="2 3">
    <name type="scientific">Flavobacterium rhizosphaerae</name>
    <dbReference type="NCBI Taxonomy" id="3163298"/>
    <lineage>
        <taxon>Bacteria</taxon>
        <taxon>Pseudomonadati</taxon>
        <taxon>Bacteroidota</taxon>
        <taxon>Flavobacteriia</taxon>
        <taxon>Flavobacteriales</taxon>
        <taxon>Flavobacteriaceae</taxon>
        <taxon>Flavobacterium</taxon>
    </lineage>
</organism>
<dbReference type="Proteomes" id="UP001629156">
    <property type="component" value="Unassembled WGS sequence"/>
</dbReference>
<dbReference type="Gene3D" id="3.40.50.300">
    <property type="entry name" value="P-loop containing nucleotide triphosphate hydrolases"/>
    <property type="match status" value="1"/>
</dbReference>
<reference evidence="2 3" key="1">
    <citation type="submission" date="2024-06" db="EMBL/GenBank/DDBJ databases">
        <authorList>
            <person name="Kaempfer P."/>
            <person name="Viver T."/>
        </authorList>
    </citation>
    <scope>NUCLEOTIDE SEQUENCE [LARGE SCALE GENOMIC DNA]</scope>
    <source>
        <strain evidence="2 3">ST-119</strain>
    </source>
</reference>
<dbReference type="InterPro" id="IPR003959">
    <property type="entry name" value="ATPase_AAA_core"/>
</dbReference>
<proteinExistence type="predicted"/>
<dbReference type="SUPFAM" id="SSF52540">
    <property type="entry name" value="P-loop containing nucleoside triphosphate hydrolases"/>
    <property type="match status" value="1"/>
</dbReference>
<dbReference type="InterPro" id="IPR051396">
    <property type="entry name" value="Bact_Antivir_Def_Nuclease"/>
</dbReference>
<name>A0ABW8YYZ8_9FLAO</name>
<dbReference type="PANTHER" id="PTHR43581">
    <property type="entry name" value="ATP/GTP PHOSPHATASE"/>
    <property type="match status" value="1"/>
</dbReference>
<dbReference type="PANTHER" id="PTHR43581:SF3">
    <property type="entry name" value="AAA+ ATPASE DOMAIN-CONTAINING PROTEIN"/>
    <property type="match status" value="1"/>
</dbReference>
<evidence type="ECO:0000313" key="2">
    <source>
        <dbReference type="EMBL" id="MFL9844597.1"/>
    </source>
</evidence>
<gene>
    <name evidence="2" type="ORF">ABS766_09205</name>
</gene>
<sequence length="385" mass="45400">MLNFNLPDELSNIEFNNTDDINILIGENGSGKSTLLSDILKHYSYNNIPVIAIANTIHDKFNFKSNKAYILKSNRGRSLVKNIFHQSLVNFNEKDTRHSRTIANILDYVGYSPRVGFKITFVLKNMRNENILNQLSNEELDIYRFIINRYFTRQLESEVIWIDFSQKNFYDIVDLYFLNIFKFYKKFKEINLVREINFYFEKNQKSIPLYGASSGELTVISILIYISSVIQSNYIIIVDEPENSLHPKWQSDYTKKLLELFYLYNPKIVLATHSPIIISGSESNFPQTKTFKSNGEMFELQKKEPLNIEEILFRYFNVATPENRFLSEHLIRYLNLLSNEKMDIENFEIIINRIIRDCFDENQKRVLEEIKAVGRQIINAESNEF</sequence>
<comment type="caution">
    <text evidence="2">The sequence shown here is derived from an EMBL/GenBank/DDBJ whole genome shotgun (WGS) entry which is preliminary data.</text>
</comment>
<dbReference type="Pfam" id="PF13304">
    <property type="entry name" value="AAA_21"/>
    <property type="match status" value="1"/>
</dbReference>
<evidence type="ECO:0000259" key="1">
    <source>
        <dbReference type="Pfam" id="PF13304"/>
    </source>
</evidence>
<evidence type="ECO:0000313" key="3">
    <source>
        <dbReference type="Proteomes" id="UP001629156"/>
    </source>
</evidence>
<accession>A0ABW8YYZ8</accession>
<keyword evidence="3" id="KW-1185">Reference proteome</keyword>
<feature type="domain" description="ATPase AAA-type core" evidence="1">
    <location>
        <begin position="198"/>
        <end position="279"/>
    </location>
</feature>